<feature type="domain" description="Glycosyltransferase family 28 N-terminal" evidence="3">
    <location>
        <begin position="7"/>
        <end position="135"/>
    </location>
</feature>
<feature type="non-terminal residue" evidence="4">
    <location>
        <position position="135"/>
    </location>
</feature>
<reference evidence="4" key="1">
    <citation type="journal article" date="2014" name="Front. Microbiol.">
        <title>High frequency of phylogenetically diverse reductive dehalogenase-homologous genes in deep subseafloor sedimentary metagenomes.</title>
        <authorList>
            <person name="Kawai M."/>
            <person name="Futagami T."/>
            <person name="Toyoda A."/>
            <person name="Takaki Y."/>
            <person name="Nishi S."/>
            <person name="Hori S."/>
            <person name="Arai W."/>
            <person name="Tsubouchi T."/>
            <person name="Morono Y."/>
            <person name="Uchiyama I."/>
            <person name="Ito T."/>
            <person name="Fujiyama A."/>
            <person name="Inagaki F."/>
            <person name="Takami H."/>
        </authorList>
    </citation>
    <scope>NUCLEOTIDE SEQUENCE</scope>
    <source>
        <strain evidence="4">Expedition CK06-06</strain>
    </source>
</reference>
<dbReference type="InterPro" id="IPR004276">
    <property type="entry name" value="GlycoTrans_28_N"/>
</dbReference>
<proteinExistence type="predicted"/>
<comment type="caution">
    <text evidence="4">The sequence shown here is derived from an EMBL/GenBank/DDBJ whole genome shotgun (WGS) entry which is preliminary data.</text>
</comment>
<dbReference type="Pfam" id="PF03033">
    <property type="entry name" value="Glyco_transf_28"/>
    <property type="match status" value="1"/>
</dbReference>
<dbReference type="Gene3D" id="3.40.50.2000">
    <property type="entry name" value="Glycogen Phosphorylase B"/>
    <property type="match status" value="1"/>
</dbReference>
<evidence type="ECO:0000313" key="4">
    <source>
        <dbReference type="EMBL" id="GAF72090.1"/>
    </source>
</evidence>
<dbReference type="PANTHER" id="PTHR21015">
    <property type="entry name" value="UDP-N-ACETYLGLUCOSAMINE--N-ACETYLMURAMYL-(PENTAPEPTIDE) PYROPHOSPHORYL-UNDECAPRENOL N-ACETYLGLUCOSAMINE TRANSFERASE 1"/>
    <property type="match status" value="1"/>
</dbReference>
<dbReference type="GO" id="GO:0016758">
    <property type="term" value="F:hexosyltransferase activity"/>
    <property type="evidence" value="ECO:0007669"/>
    <property type="project" value="InterPro"/>
</dbReference>
<dbReference type="PANTHER" id="PTHR21015:SF22">
    <property type="entry name" value="GLYCOSYLTRANSFERASE"/>
    <property type="match status" value="1"/>
</dbReference>
<keyword evidence="1" id="KW-0328">Glycosyltransferase</keyword>
<name>X0T7N5_9ZZZZ</name>
<dbReference type="AlphaFoldDB" id="X0T7N5"/>
<keyword evidence="2" id="KW-0808">Transferase</keyword>
<protein>
    <recommendedName>
        <fullName evidence="3">Glycosyltransferase family 28 N-terminal domain-containing protein</fullName>
    </recommendedName>
</protein>
<evidence type="ECO:0000259" key="3">
    <source>
        <dbReference type="Pfam" id="PF03033"/>
    </source>
</evidence>
<dbReference type="EMBL" id="BARS01007976">
    <property type="protein sequence ID" value="GAF72090.1"/>
    <property type="molecule type" value="Genomic_DNA"/>
</dbReference>
<gene>
    <name evidence="4" type="ORF">S01H1_15285</name>
</gene>
<accession>X0T7N5</accession>
<evidence type="ECO:0000256" key="2">
    <source>
        <dbReference type="ARBA" id="ARBA00022679"/>
    </source>
</evidence>
<organism evidence="4">
    <name type="scientific">marine sediment metagenome</name>
    <dbReference type="NCBI Taxonomy" id="412755"/>
    <lineage>
        <taxon>unclassified sequences</taxon>
        <taxon>metagenomes</taxon>
        <taxon>ecological metagenomes</taxon>
    </lineage>
</organism>
<evidence type="ECO:0000256" key="1">
    <source>
        <dbReference type="ARBA" id="ARBA00022676"/>
    </source>
</evidence>
<dbReference type="SUPFAM" id="SSF53756">
    <property type="entry name" value="UDP-Glycosyltransferase/glycogen phosphorylase"/>
    <property type="match status" value="1"/>
</dbReference>
<sequence>MSTDLYIFAGGGTGGHLYPGLAVAEALRAKRPDAQVVFACSNRAIDRRILEATPYPYIPQPVRPLPARPWGWPAFLAAWVRSCALARRLMGDLCPAAVLGLGGFAAAPMICRASRVGVPTALLNPDAVPGKANRV</sequence>
<dbReference type="GO" id="GO:0005975">
    <property type="term" value="P:carbohydrate metabolic process"/>
    <property type="evidence" value="ECO:0007669"/>
    <property type="project" value="InterPro"/>
</dbReference>